<evidence type="ECO:0000256" key="4">
    <source>
        <dbReference type="ARBA" id="ARBA00022679"/>
    </source>
</evidence>
<dbReference type="SUPFAM" id="SSF52540">
    <property type="entry name" value="P-loop containing nucleoside triphosphate hydrolases"/>
    <property type="match status" value="1"/>
</dbReference>
<accession>A0A1A5YQR1</accession>
<evidence type="ECO:0000256" key="3">
    <source>
        <dbReference type="ARBA" id="ARBA00022634"/>
    </source>
</evidence>
<dbReference type="InterPro" id="IPR027417">
    <property type="entry name" value="P-loop_NTPase"/>
</dbReference>
<evidence type="ECO:0000256" key="1">
    <source>
        <dbReference type="ARBA" id="ARBA00007587"/>
    </source>
</evidence>
<protein>
    <recommendedName>
        <fullName evidence="2">thymidine kinase</fullName>
        <ecNumber evidence="2">2.7.1.21</ecNumber>
    </recommendedName>
</protein>
<dbReference type="AlphaFoldDB" id="A0A1A5YQR1"/>
<dbReference type="GO" id="GO:0004797">
    <property type="term" value="F:thymidine kinase activity"/>
    <property type="evidence" value="ECO:0007669"/>
    <property type="project" value="UniProtKB-EC"/>
</dbReference>
<keyword evidence="3" id="KW-0237">DNA synthesis</keyword>
<dbReference type="GO" id="GO:0071897">
    <property type="term" value="P:DNA biosynthetic process"/>
    <property type="evidence" value="ECO:0007669"/>
    <property type="project" value="UniProtKB-KW"/>
</dbReference>
<dbReference type="RefSeq" id="WP_068680057.1">
    <property type="nucleotide sequence ID" value="NZ_LYPA01000031.1"/>
</dbReference>
<dbReference type="Pfam" id="PF00265">
    <property type="entry name" value="TK"/>
    <property type="match status" value="1"/>
</dbReference>
<evidence type="ECO:0000313" key="8">
    <source>
        <dbReference type="EMBL" id="OBR67740.1"/>
    </source>
</evidence>
<proteinExistence type="inferred from homology"/>
<keyword evidence="5" id="KW-0547">Nucleotide-binding</keyword>
<name>A0A1A5YQR1_9BACL</name>
<evidence type="ECO:0000256" key="2">
    <source>
        <dbReference type="ARBA" id="ARBA00012118"/>
    </source>
</evidence>
<dbReference type="STRING" id="1844972.A7K91_08370"/>
<keyword evidence="6" id="KW-0418">Kinase</keyword>
<evidence type="ECO:0000256" key="6">
    <source>
        <dbReference type="ARBA" id="ARBA00022777"/>
    </source>
</evidence>
<keyword evidence="4" id="KW-0808">Transferase</keyword>
<comment type="caution">
    <text evidence="8">The sequence shown here is derived from an EMBL/GenBank/DDBJ whole genome shotgun (WGS) entry which is preliminary data.</text>
</comment>
<gene>
    <name evidence="8" type="ORF">A7K91_08370</name>
</gene>
<dbReference type="InterPro" id="IPR001267">
    <property type="entry name" value="Thymidine_kinase"/>
</dbReference>
<evidence type="ECO:0000313" key="9">
    <source>
        <dbReference type="Proteomes" id="UP000092024"/>
    </source>
</evidence>
<evidence type="ECO:0000256" key="5">
    <source>
        <dbReference type="ARBA" id="ARBA00022741"/>
    </source>
</evidence>
<sequence>MMKTNIGRLVVYLGADGNRESEKLIDLYERMVSLGNQTAIFQPFEKGKNDEFVEVEDGRKVSAISVDYLDEILFMEEVQCLKAILIKDIHFFDTESNGYKVLEELMGQGTDVYVFGLNVEPVGNAYSLMEEVIANADEIYQLQT</sequence>
<dbReference type="Gene3D" id="3.40.50.300">
    <property type="entry name" value="P-loop containing nucleotide triphosphate hydrolases"/>
    <property type="match status" value="1"/>
</dbReference>
<reference evidence="8 9" key="1">
    <citation type="submission" date="2016-05" db="EMBL/GenBank/DDBJ databases">
        <title>Paenibacillus oryzae. sp. nov., isolated from the rice root.</title>
        <authorList>
            <person name="Zhang J."/>
            <person name="Zhang X."/>
        </authorList>
    </citation>
    <scope>NUCLEOTIDE SEQUENCE [LARGE SCALE GENOMIC DNA]</scope>
    <source>
        <strain evidence="8 9">1DrF-4</strain>
    </source>
</reference>
<evidence type="ECO:0000256" key="7">
    <source>
        <dbReference type="ARBA" id="ARBA00022840"/>
    </source>
</evidence>
<dbReference type="Proteomes" id="UP000092024">
    <property type="component" value="Unassembled WGS sequence"/>
</dbReference>
<dbReference type="EMBL" id="LYPA01000031">
    <property type="protein sequence ID" value="OBR67740.1"/>
    <property type="molecule type" value="Genomic_DNA"/>
</dbReference>
<organism evidence="8 9">
    <name type="scientific">Paenibacillus oryzae</name>
    <dbReference type="NCBI Taxonomy" id="1844972"/>
    <lineage>
        <taxon>Bacteria</taxon>
        <taxon>Bacillati</taxon>
        <taxon>Bacillota</taxon>
        <taxon>Bacilli</taxon>
        <taxon>Bacillales</taxon>
        <taxon>Paenibacillaceae</taxon>
        <taxon>Paenibacillus</taxon>
    </lineage>
</organism>
<dbReference type="GO" id="GO:0005524">
    <property type="term" value="F:ATP binding"/>
    <property type="evidence" value="ECO:0007669"/>
    <property type="project" value="UniProtKB-KW"/>
</dbReference>
<comment type="similarity">
    <text evidence="1">Belongs to the thymidine kinase family.</text>
</comment>
<keyword evidence="7" id="KW-0067">ATP-binding</keyword>
<keyword evidence="9" id="KW-1185">Reference proteome</keyword>
<dbReference type="EC" id="2.7.1.21" evidence="2"/>